<organism evidence="1 2">
    <name type="scientific">Leptospira noguchii str. 2001034031</name>
    <dbReference type="NCBI Taxonomy" id="1193053"/>
    <lineage>
        <taxon>Bacteria</taxon>
        <taxon>Pseudomonadati</taxon>
        <taxon>Spirochaetota</taxon>
        <taxon>Spirochaetia</taxon>
        <taxon>Leptospirales</taxon>
        <taxon>Leptospiraceae</taxon>
        <taxon>Leptospira</taxon>
    </lineage>
</organism>
<accession>M6YC33</accession>
<name>M6YC33_9LEPT</name>
<protein>
    <submittedName>
        <fullName evidence="1">Uncharacterized protein</fullName>
    </submittedName>
</protein>
<reference evidence="1 2" key="1">
    <citation type="submission" date="2013-01" db="EMBL/GenBank/DDBJ databases">
        <authorList>
            <person name="Harkins D.M."/>
            <person name="Durkin A.S."/>
            <person name="Brinkac L.M."/>
            <person name="Haft D.H."/>
            <person name="Selengut J.D."/>
            <person name="Sanka R."/>
            <person name="DePew J."/>
            <person name="Purushe J."/>
            <person name="Whelen A.C."/>
            <person name="Vinetz J.M."/>
            <person name="Sutton G.G."/>
            <person name="Nierman W.C."/>
            <person name="Fouts D.E."/>
        </authorList>
    </citation>
    <scope>NUCLEOTIDE SEQUENCE [LARGE SCALE GENOMIC DNA]</scope>
    <source>
        <strain evidence="1 2">2001034031</strain>
    </source>
</reference>
<evidence type="ECO:0000313" key="1">
    <source>
        <dbReference type="EMBL" id="EMO87204.1"/>
    </source>
</evidence>
<sequence>MQTSGESSIKLFSILNGMKIRETPQLGSNEIGELSEGEIFSWNGEISNHNIIKQQYNQRAIFLNYHQKWIGRLGFLWSFRKRRKEYLEKM</sequence>
<proteinExistence type="predicted"/>
<dbReference type="EMBL" id="AKXB02000159">
    <property type="protein sequence ID" value="EMO87204.1"/>
    <property type="molecule type" value="Genomic_DNA"/>
</dbReference>
<dbReference type="Proteomes" id="UP000012138">
    <property type="component" value="Unassembled WGS sequence"/>
</dbReference>
<evidence type="ECO:0000313" key="2">
    <source>
        <dbReference type="Proteomes" id="UP000012138"/>
    </source>
</evidence>
<dbReference type="AlphaFoldDB" id="M6YC33"/>
<gene>
    <name evidence="1" type="ORF">LEP1GSC024_2339</name>
</gene>
<comment type="caution">
    <text evidence="1">The sequence shown here is derived from an EMBL/GenBank/DDBJ whole genome shotgun (WGS) entry which is preliminary data.</text>
</comment>